<dbReference type="Pfam" id="PF02416">
    <property type="entry name" value="TatA_B_E"/>
    <property type="match status" value="1"/>
</dbReference>
<protein>
    <submittedName>
        <fullName evidence="8">Twin-arginine translocase TatA/TatE family subunit</fullName>
    </submittedName>
</protein>
<dbReference type="Gene3D" id="1.20.5.3310">
    <property type="match status" value="1"/>
</dbReference>
<accession>A0ABP8E437</accession>
<evidence type="ECO:0000256" key="5">
    <source>
        <dbReference type="ARBA" id="ARBA00022989"/>
    </source>
</evidence>
<comment type="subcellular location">
    <subcellularLocation>
        <location evidence="1">Membrane</location>
        <topology evidence="1">Single-pass membrane protein</topology>
    </subcellularLocation>
</comment>
<sequence length="133" mass="14438">MFQNFDKLFVIALIAVLLLGPARLPIYAQKLAQLVKTVRGMADTARDRMRDEMGDEFSDVDWQKLDPRQYDPRRIIRDALLEEPTTAITTPASASAEASAAAAVTAGLPAARQRVAVVPLAAGEAPPYDNEAT</sequence>
<evidence type="ECO:0000313" key="8">
    <source>
        <dbReference type="EMBL" id="GAA4266974.1"/>
    </source>
</evidence>
<proteinExistence type="predicted"/>
<keyword evidence="6" id="KW-0811">Translocation</keyword>
<keyword evidence="9" id="KW-1185">Reference proteome</keyword>
<dbReference type="EMBL" id="BAABAU010000003">
    <property type="protein sequence ID" value="GAA4266974.1"/>
    <property type="molecule type" value="Genomic_DNA"/>
</dbReference>
<gene>
    <name evidence="8" type="ORF">GCM10022256_25860</name>
</gene>
<evidence type="ECO:0000256" key="2">
    <source>
        <dbReference type="ARBA" id="ARBA00022448"/>
    </source>
</evidence>
<organism evidence="8 9">
    <name type="scientific">Frondihabitans peucedani</name>
    <dbReference type="NCBI Taxonomy" id="598626"/>
    <lineage>
        <taxon>Bacteria</taxon>
        <taxon>Bacillati</taxon>
        <taxon>Actinomycetota</taxon>
        <taxon>Actinomycetes</taxon>
        <taxon>Micrococcales</taxon>
        <taxon>Microbacteriaceae</taxon>
        <taxon>Frondihabitans</taxon>
    </lineage>
</organism>
<evidence type="ECO:0000256" key="4">
    <source>
        <dbReference type="ARBA" id="ARBA00022927"/>
    </source>
</evidence>
<evidence type="ECO:0000256" key="6">
    <source>
        <dbReference type="ARBA" id="ARBA00023010"/>
    </source>
</evidence>
<dbReference type="RefSeq" id="WP_344796827.1">
    <property type="nucleotide sequence ID" value="NZ_BAABAU010000003.1"/>
</dbReference>
<keyword evidence="7" id="KW-0472">Membrane</keyword>
<dbReference type="Proteomes" id="UP001501594">
    <property type="component" value="Unassembled WGS sequence"/>
</dbReference>
<evidence type="ECO:0000256" key="1">
    <source>
        <dbReference type="ARBA" id="ARBA00004167"/>
    </source>
</evidence>
<keyword evidence="2" id="KW-0813">Transport</keyword>
<dbReference type="InterPro" id="IPR003369">
    <property type="entry name" value="TatA/B/E"/>
</dbReference>
<keyword evidence="5" id="KW-1133">Transmembrane helix</keyword>
<evidence type="ECO:0000256" key="3">
    <source>
        <dbReference type="ARBA" id="ARBA00022692"/>
    </source>
</evidence>
<keyword evidence="3" id="KW-0812">Transmembrane</keyword>
<reference evidence="9" key="1">
    <citation type="journal article" date="2019" name="Int. J. Syst. Evol. Microbiol.">
        <title>The Global Catalogue of Microorganisms (GCM) 10K type strain sequencing project: providing services to taxonomists for standard genome sequencing and annotation.</title>
        <authorList>
            <consortium name="The Broad Institute Genomics Platform"/>
            <consortium name="The Broad Institute Genome Sequencing Center for Infectious Disease"/>
            <person name="Wu L."/>
            <person name="Ma J."/>
        </authorList>
    </citation>
    <scope>NUCLEOTIDE SEQUENCE [LARGE SCALE GENOMIC DNA]</scope>
    <source>
        <strain evidence="9">JCM 17442</strain>
    </source>
</reference>
<evidence type="ECO:0000313" key="9">
    <source>
        <dbReference type="Proteomes" id="UP001501594"/>
    </source>
</evidence>
<name>A0ABP8E437_9MICO</name>
<comment type="caution">
    <text evidence="8">The sequence shown here is derived from an EMBL/GenBank/DDBJ whole genome shotgun (WGS) entry which is preliminary data.</text>
</comment>
<keyword evidence="4" id="KW-0653">Protein transport</keyword>
<evidence type="ECO:0000256" key="7">
    <source>
        <dbReference type="ARBA" id="ARBA00023136"/>
    </source>
</evidence>